<evidence type="ECO:0000313" key="7">
    <source>
        <dbReference type="EMBL" id="MBB5849187.1"/>
    </source>
</evidence>
<dbReference type="Gene3D" id="3.30.450.40">
    <property type="match status" value="2"/>
</dbReference>
<feature type="region of interest" description="Disordered" evidence="4">
    <location>
        <begin position="217"/>
        <end position="237"/>
    </location>
</feature>
<dbReference type="GO" id="GO:0003677">
    <property type="term" value="F:DNA binding"/>
    <property type="evidence" value="ECO:0007669"/>
    <property type="project" value="UniProtKB-KW"/>
</dbReference>
<dbReference type="Pfam" id="PF01614">
    <property type="entry name" value="IclR_C"/>
    <property type="match status" value="1"/>
</dbReference>
<keyword evidence="7" id="KW-0456">Lyase</keyword>
<feature type="domain" description="HTH iclR-type" evidence="5">
    <location>
        <begin position="9"/>
        <end position="69"/>
    </location>
</feature>
<keyword evidence="8" id="KW-1185">Reference proteome</keyword>
<dbReference type="PROSITE" id="PS51078">
    <property type="entry name" value="ICLR_ED"/>
    <property type="match status" value="1"/>
</dbReference>
<dbReference type="EMBL" id="JACHMW010000001">
    <property type="protein sequence ID" value="MBB5849187.1"/>
    <property type="molecule type" value="Genomic_DNA"/>
</dbReference>
<dbReference type="InterPro" id="IPR014757">
    <property type="entry name" value="Tscrpt_reg_IclR_C"/>
</dbReference>
<protein>
    <submittedName>
        <fullName evidence="7">Urocanate hydratase</fullName>
        <ecNumber evidence="7">4.2.1.49</ecNumber>
    </submittedName>
</protein>
<comment type="caution">
    <text evidence="7">The sequence shown here is derived from an EMBL/GenBank/DDBJ whole genome shotgun (WGS) entry which is preliminary data.</text>
</comment>
<accession>A0A7W9JJT1</accession>
<feature type="domain" description="IclR-ED" evidence="6">
    <location>
        <begin position="70"/>
        <end position="218"/>
    </location>
</feature>
<dbReference type="Pfam" id="PF09339">
    <property type="entry name" value="HTH_IclR"/>
    <property type="match status" value="1"/>
</dbReference>
<evidence type="ECO:0000259" key="6">
    <source>
        <dbReference type="PROSITE" id="PS51078"/>
    </source>
</evidence>
<keyword evidence="3" id="KW-0804">Transcription</keyword>
<dbReference type="GO" id="GO:0016153">
    <property type="term" value="F:urocanate hydratase activity"/>
    <property type="evidence" value="ECO:0007669"/>
    <property type="project" value="UniProtKB-EC"/>
</dbReference>
<dbReference type="Proteomes" id="UP000567246">
    <property type="component" value="Unassembled WGS sequence"/>
</dbReference>
<dbReference type="GO" id="GO:0003700">
    <property type="term" value="F:DNA-binding transcription factor activity"/>
    <property type="evidence" value="ECO:0007669"/>
    <property type="project" value="TreeGrafter"/>
</dbReference>
<keyword evidence="2" id="KW-0238">DNA-binding</keyword>
<dbReference type="SUPFAM" id="SSF46785">
    <property type="entry name" value="Winged helix' DNA-binding domain"/>
    <property type="match status" value="1"/>
</dbReference>
<dbReference type="EC" id="4.2.1.49" evidence="7"/>
<dbReference type="SMART" id="SM00346">
    <property type="entry name" value="HTH_ICLR"/>
    <property type="match status" value="1"/>
</dbReference>
<dbReference type="GO" id="GO:0045892">
    <property type="term" value="P:negative regulation of DNA-templated transcription"/>
    <property type="evidence" value="ECO:0007669"/>
    <property type="project" value="TreeGrafter"/>
</dbReference>
<evidence type="ECO:0000256" key="3">
    <source>
        <dbReference type="ARBA" id="ARBA00023163"/>
    </source>
</evidence>
<dbReference type="InterPro" id="IPR050707">
    <property type="entry name" value="HTH_MetabolicPath_Reg"/>
</dbReference>
<evidence type="ECO:0000256" key="2">
    <source>
        <dbReference type="ARBA" id="ARBA00023125"/>
    </source>
</evidence>
<proteinExistence type="predicted"/>
<organism evidence="7 8">
    <name type="scientific">Micrococcus endophyticus</name>
    <dbReference type="NCBI Taxonomy" id="455343"/>
    <lineage>
        <taxon>Bacteria</taxon>
        <taxon>Bacillati</taxon>
        <taxon>Actinomycetota</taxon>
        <taxon>Actinomycetes</taxon>
        <taxon>Micrococcales</taxon>
        <taxon>Micrococcaceae</taxon>
        <taxon>Micrococcus</taxon>
    </lineage>
</organism>
<dbReference type="RefSeq" id="WP_158493611.1">
    <property type="nucleotide sequence ID" value="NZ_BAABAG010000014.1"/>
</dbReference>
<reference evidence="7 8" key="1">
    <citation type="submission" date="2020-08" db="EMBL/GenBank/DDBJ databases">
        <title>Sequencing the genomes of 1000 actinobacteria strains.</title>
        <authorList>
            <person name="Klenk H.-P."/>
        </authorList>
    </citation>
    <scope>NUCLEOTIDE SEQUENCE [LARGE SCALE GENOMIC DNA]</scope>
    <source>
        <strain evidence="7 8">DSM 17945</strain>
    </source>
</reference>
<dbReference type="InterPro" id="IPR029016">
    <property type="entry name" value="GAF-like_dom_sf"/>
</dbReference>
<sequence length="237" mass="24544">MTTTPTASTRTVDRALDLLAAVTEQPRLSLTEAARATELPASTALRLLRSLEGSGFVARDDDGAYRPGVRLIQLGARAFSRDSLVQLARGPMDHVVAATGESVYLSVTTPPASAVYLAIVEGTHSVRHTNWVGRTVPLAGTAVGDALRGSVAAGDYTLRTRSVEKDVTSLSAPISVAGTVVGALSTLVPAYRCTDELADRCGAALVAATDELAHLLGAADTPRERPADSPGKPKASS</sequence>
<evidence type="ECO:0000256" key="4">
    <source>
        <dbReference type="SAM" id="MobiDB-lite"/>
    </source>
</evidence>
<dbReference type="InterPro" id="IPR005471">
    <property type="entry name" value="Tscrpt_reg_IclR_N"/>
</dbReference>
<dbReference type="PROSITE" id="PS51077">
    <property type="entry name" value="HTH_ICLR"/>
    <property type="match status" value="1"/>
</dbReference>
<dbReference type="Gene3D" id="1.10.10.10">
    <property type="entry name" value="Winged helix-like DNA-binding domain superfamily/Winged helix DNA-binding domain"/>
    <property type="match status" value="1"/>
</dbReference>
<dbReference type="InterPro" id="IPR036390">
    <property type="entry name" value="WH_DNA-bd_sf"/>
</dbReference>
<evidence type="ECO:0000313" key="8">
    <source>
        <dbReference type="Proteomes" id="UP000567246"/>
    </source>
</evidence>
<keyword evidence="1" id="KW-0805">Transcription regulation</keyword>
<name>A0A7W9JJT1_9MICC</name>
<evidence type="ECO:0000256" key="1">
    <source>
        <dbReference type="ARBA" id="ARBA00023015"/>
    </source>
</evidence>
<dbReference type="PANTHER" id="PTHR30136:SF24">
    <property type="entry name" value="HTH-TYPE TRANSCRIPTIONAL REPRESSOR ALLR"/>
    <property type="match status" value="1"/>
</dbReference>
<dbReference type="PANTHER" id="PTHR30136">
    <property type="entry name" value="HELIX-TURN-HELIX TRANSCRIPTIONAL REGULATOR, ICLR FAMILY"/>
    <property type="match status" value="1"/>
</dbReference>
<dbReference type="AlphaFoldDB" id="A0A7W9JJT1"/>
<dbReference type="InterPro" id="IPR036388">
    <property type="entry name" value="WH-like_DNA-bd_sf"/>
</dbReference>
<gene>
    <name evidence="7" type="ORF">HDA33_001751</name>
</gene>
<dbReference type="SUPFAM" id="SSF55781">
    <property type="entry name" value="GAF domain-like"/>
    <property type="match status" value="1"/>
</dbReference>
<evidence type="ECO:0000259" key="5">
    <source>
        <dbReference type="PROSITE" id="PS51077"/>
    </source>
</evidence>